<evidence type="ECO:0000313" key="1">
    <source>
        <dbReference type="EMBL" id="KFB49021.1"/>
    </source>
</evidence>
<evidence type="ECO:0000313" key="3">
    <source>
        <dbReference type="Proteomes" id="UP000030765"/>
    </source>
</evidence>
<sequence>MDETSDGFPSTTLGEFPDGITPFFRRVLKGDIPVRWENPRAGVFFFQYLR</sequence>
<reference evidence="2" key="2">
    <citation type="submission" date="2020-05" db="UniProtKB">
        <authorList>
            <consortium name="EnsemblMetazoa"/>
        </authorList>
    </citation>
    <scope>IDENTIFICATION</scope>
</reference>
<keyword evidence="3" id="KW-1185">Reference proteome</keyword>
<reference evidence="1 3" key="1">
    <citation type="journal article" date="2014" name="BMC Genomics">
        <title>Genome sequence of Anopheles sinensis provides insight into genetics basis of mosquito competence for malaria parasites.</title>
        <authorList>
            <person name="Zhou D."/>
            <person name="Zhang D."/>
            <person name="Ding G."/>
            <person name="Shi L."/>
            <person name="Hou Q."/>
            <person name="Ye Y."/>
            <person name="Xu Y."/>
            <person name="Zhou H."/>
            <person name="Xiong C."/>
            <person name="Li S."/>
            <person name="Yu J."/>
            <person name="Hong S."/>
            <person name="Yu X."/>
            <person name="Zou P."/>
            <person name="Chen C."/>
            <person name="Chang X."/>
            <person name="Wang W."/>
            <person name="Lv Y."/>
            <person name="Sun Y."/>
            <person name="Ma L."/>
            <person name="Shen B."/>
            <person name="Zhu C."/>
        </authorList>
    </citation>
    <scope>NUCLEOTIDE SEQUENCE [LARGE SCALE GENOMIC DNA]</scope>
</reference>
<dbReference type="VEuPathDB" id="VectorBase:ASIC017030"/>
<dbReference type="Proteomes" id="UP000030765">
    <property type="component" value="Unassembled WGS sequence"/>
</dbReference>
<dbReference type="EMBL" id="ATLV01023375">
    <property type="status" value="NOT_ANNOTATED_CDS"/>
    <property type="molecule type" value="Genomic_DNA"/>
</dbReference>
<dbReference type="EMBL" id="KE525342">
    <property type="protein sequence ID" value="KFB49021.1"/>
    <property type="molecule type" value="Genomic_DNA"/>
</dbReference>
<dbReference type="AlphaFoldDB" id="A0A084WFM7"/>
<gene>
    <name evidence="1" type="ORF">ZHAS_00017030</name>
</gene>
<protein>
    <submittedName>
        <fullName evidence="1 2">Uncharacterized protein</fullName>
    </submittedName>
</protein>
<dbReference type="EnsemblMetazoa" id="ASIC017030-RA">
    <property type="protein sequence ID" value="ASIC017030-PA"/>
    <property type="gene ID" value="ASIC017030"/>
</dbReference>
<name>A0A084WFM7_ANOSI</name>
<organism evidence="1">
    <name type="scientific">Anopheles sinensis</name>
    <name type="common">Mosquito</name>
    <dbReference type="NCBI Taxonomy" id="74873"/>
    <lineage>
        <taxon>Eukaryota</taxon>
        <taxon>Metazoa</taxon>
        <taxon>Ecdysozoa</taxon>
        <taxon>Arthropoda</taxon>
        <taxon>Hexapoda</taxon>
        <taxon>Insecta</taxon>
        <taxon>Pterygota</taxon>
        <taxon>Neoptera</taxon>
        <taxon>Endopterygota</taxon>
        <taxon>Diptera</taxon>
        <taxon>Nematocera</taxon>
        <taxon>Culicoidea</taxon>
        <taxon>Culicidae</taxon>
        <taxon>Anophelinae</taxon>
        <taxon>Anopheles</taxon>
    </lineage>
</organism>
<proteinExistence type="predicted"/>
<accession>A0A084WFM7</accession>
<evidence type="ECO:0000313" key="2">
    <source>
        <dbReference type="EnsemblMetazoa" id="ASIC017030-PA"/>
    </source>
</evidence>